<dbReference type="OrthoDB" id="3064516at2759"/>
<protein>
    <recommendedName>
        <fullName evidence="8">Peptidase M20 dimerisation domain-containing protein</fullName>
    </recommendedName>
</protein>
<dbReference type="Proteomes" id="UP000578531">
    <property type="component" value="Unassembled WGS sequence"/>
</dbReference>
<dbReference type="InterPro" id="IPR011650">
    <property type="entry name" value="Peptidase_M20_dimer"/>
</dbReference>
<feature type="binding site" evidence="7">
    <location>
        <position position="227"/>
    </location>
    <ligand>
        <name>Zn(2+)</name>
        <dbReference type="ChEBI" id="CHEBI:29105"/>
        <label>1</label>
    </ligand>
</feature>
<dbReference type="InterPro" id="IPR001261">
    <property type="entry name" value="ArgE/DapE_CS"/>
</dbReference>
<dbReference type="CDD" id="cd05674">
    <property type="entry name" value="M20_yscS"/>
    <property type="match status" value="1"/>
</dbReference>
<dbReference type="GO" id="GO:0046872">
    <property type="term" value="F:metal ion binding"/>
    <property type="evidence" value="ECO:0007669"/>
    <property type="project" value="UniProtKB-KW"/>
</dbReference>
<feature type="domain" description="Peptidase M20 dimerisation" evidence="8">
    <location>
        <begin position="275"/>
        <end position="429"/>
    </location>
</feature>
<dbReference type="EMBL" id="JACCJC010000084">
    <property type="protein sequence ID" value="KAF6227611.1"/>
    <property type="molecule type" value="Genomic_DNA"/>
</dbReference>
<dbReference type="PIRSF" id="PIRSF037217">
    <property type="entry name" value="Carboxypeptidase_S"/>
    <property type="match status" value="1"/>
</dbReference>
<dbReference type="GeneID" id="59293777"/>
<keyword evidence="4" id="KW-0378">Hydrolase</keyword>
<keyword evidence="10" id="KW-1185">Reference proteome</keyword>
<dbReference type="Gene3D" id="1.10.150.900">
    <property type="match status" value="1"/>
</dbReference>
<feature type="binding site" evidence="7">
    <location>
        <position position="255"/>
    </location>
    <ligand>
        <name>Zn(2+)</name>
        <dbReference type="ChEBI" id="CHEBI:29105"/>
        <label>2</label>
    </ligand>
</feature>
<accession>A0A8H6CQW3</accession>
<comment type="caution">
    <text evidence="9">The sequence shown here is derived from an EMBL/GenBank/DDBJ whole genome shotgun (WGS) entry which is preliminary data.</text>
</comment>
<evidence type="ECO:0000313" key="9">
    <source>
        <dbReference type="EMBL" id="KAF6227611.1"/>
    </source>
</evidence>
<dbReference type="InterPro" id="IPR047177">
    <property type="entry name" value="Pept_M20A"/>
</dbReference>
<evidence type="ECO:0000256" key="1">
    <source>
        <dbReference type="ARBA" id="ARBA00006247"/>
    </source>
</evidence>
<feature type="binding site" evidence="7">
    <location>
        <position position="192"/>
    </location>
    <ligand>
        <name>Zn(2+)</name>
        <dbReference type="ChEBI" id="CHEBI:29105"/>
        <label>2</label>
    </ligand>
</feature>
<reference evidence="9 10" key="1">
    <citation type="journal article" date="2020" name="Genomics">
        <title>Complete, high-quality genomes from long-read metagenomic sequencing of two wolf lichen thalli reveals enigmatic genome architecture.</title>
        <authorList>
            <person name="McKenzie S.K."/>
            <person name="Walston R.F."/>
            <person name="Allen J.L."/>
        </authorList>
    </citation>
    <scope>NUCLEOTIDE SEQUENCE [LARGE SCALE GENOMIC DNA]</scope>
    <source>
        <strain evidence="9">WasteWater2</strain>
    </source>
</reference>
<dbReference type="FunFam" id="3.40.630.10:FF:000027">
    <property type="entry name" value="N-fatty-acyl-amino acid synthase/hydrolase PM20D1"/>
    <property type="match status" value="1"/>
</dbReference>
<dbReference type="InterPro" id="IPR002933">
    <property type="entry name" value="Peptidase_M20"/>
</dbReference>
<feature type="binding site" evidence="7">
    <location>
        <position position="192"/>
    </location>
    <ligand>
        <name>Zn(2+)</name>
        <dbReference type="ChEBI" id="CHEBI:29105"/>
        <label>1</label>
    </ligand>
</feature>
<dbReference type="RefSeq" id="XP_037159102.1">
    <property type="nucleotide sequence ID" value="XM_037314013.1"/>
</dbReference>
<dbReference type="InterPro" id="IPR017141">
    <property type="entry name" value="Pept_M20_carboxypep"/>
</dbReference>
<dbReference type="AlphaFoldDB" id="A0A8H6CQW3"/>
<sequence length="581" mass="64537">MKSMEKTTIKENWKKIAVFVVILLALWQLSAHFGSSMAFATIGDHGDFESWCPLADPDTMKASTDNLRPSKDISLDASLEKQIERLSAAVKCQTESFDDNGDVDEDPRWRTFDGFHDTLKDLFPLIHGHAKLEKVNRYGLVYSFQGASQHLKPLLLTAHQDVVPASSISKWTYPPFEPHYDGQYLWGRGSSDCKNNLIGVMSAVESLLSQDWKPRRSVVLAFGFDEETGGVRGAAKIAEVLEKVWGRDGLALILDEGGMGLTTVGEYVYARPGVAEKGYMDAQLILETAGGHSSRPPAHSGIGIIAETIVALEQNPYTPVLTKENPLRGLLECQAKYTPGELEPWLRRSLQRDDDGTEIGKKLADERGPQIRFSMQTSQAVDIIKGGDKVNALPETVSAIVNYRIAPHDSLDIVKRKIADLLEPIARKHNVNVEGFGSKGSAERRNEGSNSEEEKSFLGTLYLSSLNDLSPSPISPTDIQNPVWHIFSGTIRQVFEDTRTLAGKKVIPVGDIMQGNTDTIQYWNLTKNIYRFSPAREGTRFGVHTIDERIDMTAHLEGMRVYYGESGVLSSLLYPNISEYY</sequence>
<feature type="active site" description="Proton acceptor" evidence="6">
    <location>
        <position position="226"/>
    </location>
</feature>
<evidence type="ECO:0000256" key="2">
    <source>
        <dbReference type="ARBA" id="ARBA00022670"/>
    </source>
</evidence>
<dbReference type="PANTHER" id="PTHR45962">
    <property type="entry name" value="N-FATTY-ACYL-AMINO ACID SYNTHASE/HYDROLASE PM20D1"/>
    <property type="match status" value="1"/>
</dbReference>
<dbReference type="GO" id="GO:0051603">
    <property type="term" value="P:proteolysis involved in protein catabolic process"/>
    <property type="evidence" value="ECO:0007669"/>
    <property type="project" value="TreeGrafter"/>
</dbReference>
<dbReference type="Pfam" id="PF01546">
    <property type="entry name" value="Peptidase_M20"/>
    <property type="match status" value="1"/>
</dbReference>
<feature type="active site" evidence="6">
    <location>
        <position position="161"/>
    </location>
</feature>
<proteinExistence type="inferred from homology"/>
<feature type="binding site" evidence="7">
    <location>
        <position position="159"/>
    </location>
    <ligand>
        <name>Zn(2+)</name>
        <dbReference type="ChEBI" id="CHEBI:29105"/>
        <label>2</label>
    </ligand>
</feature>
<dbReference type="Gene3D" id="3.30.70.360">
    <property type="match status" value="1"/>
</dbReference>
<dbReference type="PROSITE" id="PS00758">
    <property type="entry name" value="ARGE_DAPE_CPG2_1"/>
    <property type="match status" value="1"/>
</dbReference>
<keyword evidence="5 7" id="KW-0862">Zinc</keyword>
<evidence type="ECO:0000256" key="4">
    <source>
        <dbReference type="ARBA" id="ARBA00022801"/>
    </source>
</evidence>
<name>A0A8H6CQW3_9LECA</name>
<feature type="binding site" evidence="7">
    <location>
        <position position="544"/>
    </location>
    <ligand>
        <name>Zn(2+)</name>
        <dbReference type="ChEBI" id="CHEBI:29105"/>
        <label>1</label>
    </ligand>
</feature>
<keyword evidence="2" id="KW-0645">Protease</keyword>
<dbReference type="Gene3D" id="3.40.630.10">
    <property type="entry name" value="Zn peptidases"/>
    <property type="match status" value="1"/>
</dbReference>
<evidence type="ECO:0000313" key="10">
    <source>
        <dbReference type="Proteomes" id="UP000578531"/>
    </source>
</evidence>
<keyword evidence="3 7" id="KW-0479">Metal-binding</keyword>
<evidence type="ECO:0000256" key="5">
    <source>
        <dbReference type="ARBA" id="ARBA00022833"/>
    </source>
</evidence>
<organism evidence="9 10">
    <name type="scientific">Letharia columbiana</name>
    <dbReference type="NCBI Taxonomy" id="112416"/>
    <lineage>
        <taxon>Eukaryota</taxon>
        <taxon>Fungi</taxon>
        <taxon>Dikarya</taxon>
        <taxon>Ascomycota</taxon>
        <taxon>Pezizomycotina</taxon>
        <taxon>Lecanoromycetes</taxon>
        <taxon>OSLEUM clade</taxon>
        <taxon>Lecanoromycetidae</taxon>
        <taxon>Lecanorales</taxon>
        <taxon>Lecanorineae</taxon>
        <taxon>Parmeliaceae</taxon>
        <taxon>Letharia</taxon>
    </lineage>
</organism>
<dbReference type="SUPFAM" id="SSF55031">
    <property type="entry name" value="Bacterial exopeptidase dimerisation domain"/>
    <property type="match status" value="1"/>
</dbReference>
<comment type="similarity">
    <text evidence="1">Belongs to the peptidase M20A family.</text>
</comment>
<evidence type="ECO:0000259" key="8">
    <source>
        <dbReference type="Pfam" id="PF07687"/>
    </source>
</evidence>
<dbReference type="PROSITE" id="PS00759">
    <property type="entry name" value="ARGE_DAPE_CPG2_2"/>
    <property type="match status" value="1"/>
</dbReference>
<dbReference type="PANTHER" id="PTHR45962:SF1">
    <property type="entry name" value="N-FATTY-ACYL-AMINO ACID SYNTHASE_HYDROLASE PM20D1"/>
    <property type="match status" value="1"/>
</dbReference>
<dbReference type="InterPro" id="IPR036264">
    <property type="entry name" value="Bact_exopeptidase_dim_dom"/>
</dbReference>
<dbReference type="GO" id="GO:0000328">
    <property type="term" value="C:fungal-type vacuole lumen"/>
    <property type="evidence" value="ECO:0007669"/>
    <property type="project" value="TreeGrafter"/>
</dbReference>
<evidence type="ECO:0000256" key="6">
    <source>
        <dbReference type="PIRSR" id="PIRSR037217-1"/>
    </source>
</evidence>
<evidence type="ECO:0000256" key="7">
    <source>
        <dbReference type="PIRSR" id="PIRSR037217-2"/>
    </source>
</evidence>
<dbReference type="Pfam" id="PF07687">
    <property type="entry name" value="M20_dimer"/>
    <property type="match status" value="1"/>
</dbReference>
<evidence type="ECO:0000256" key="3">
    <source>
        <dbReference type="ARBA" id="ARBA00022723"/>
    </source>
</evidence>
<dbReference type="GO" id="GO:0004181">
    <property type="term" value="F:metallocarboxypeptidase activity"/>
    <property type="evidence" value="ECO:0007669"/>
    <property type="project" value="InterPro"/>
</dbReference>
<dbReference type="SUPFAM" id="SSF53187">
    <property type="entry name" value="Zn-dependent exopeptidases"/>
    <property type="match status" value="1"/>
</dbReference>
<gene>
    <name evidence="9" type="ORF">HO173_012140</name>
</gene>